<dbReference type="Gene3D" id="3.40.630.30">
    <property type="match status" value="1"/>
</dbReference>
<dbReference type="Proteomes" id="UP000255265">
    <property type="component" value="Unassembled WGS sequence"/>
</dbReference>
<dbReference type="OrthoDB" id="359414at2"/>
<reference evidence="2 3" key="1">
    <citation type="submission" date="2018-07" db="EMBL/GenBank/DDBJ databases">
        <title>Genomic Encyclopedia of Type Strains, Phase IV (KMG-IV): sequencing the most valuable type-strain genomes for metagenomic binning, comparative biology and taxonomic classification.</title>
        <authorList>
            <person name="Goeker M."/>
        </authorList>
    </citation>
    <scope>NUCLEOTIDE SEQUENCE [LARGE SCALE GENOMIC DNA]</scope>
    <source>
        <strain evidence="2 3">DSM 21352</strain>
    </source>
</reference>
<sequence>MQRQDLPAVLQIAAEVHPDYPEDEAVFAERLTLFAGGCLCLATREGTLAGYVLSHPWQADAPPALDTLLQRLPKPAPAYYLHDMALLPAARGLGAAGRAMPLLAAQAVAAGCREMALVAVNGSAGFWARQGFRVREVPTLAAKLASYDAAARFMVRPL</sequence>
<protein>
    <submittedName>
        <fullName evidence="2">Acetyltransferase (GNAT) family protein</fullName>
    </submittedName>
</protein>
<evidence type="ECO:0000313" key="2">
    <source>
        <dbReference type="EMBL" id="RDI26046.1"/>
    </source>
</evidence>
<dbReference type="AlphaFoldDB" id="A0A370FME1"/>
<dbReference type="PROSITE" id="PS51186">
    <property type="entry name" value="GNAT"/>
    <property type="match status" value="1"/>
</dbReference>
<evidence type="ECO:0000313" key="3">
    <source>
        <dbReference type="Proteomes" id="UP000255265"/>
    </source>
</evidence>
<dbReference type="InterPro" id="IPR016181">
    <property type="entry name" value="Acyl_CoA_acyltransferase"/>
</dbReference>
<dbReference type="EMBL" id="QQAV01000003">
    <property type="protein sequence ID" value="RDI26046.1"/>
    <property type="molecule type" value="Genomic_DNA"/>
</dbReference>
<dbReference type="CDD" id="cd04301">
    <property type="entry name" value="NAT_SF"/>
    <property type="match status" value="1"/>
</dbReference>
<organism evidence="2 3">
    <name type="scientific">Pseudacidovorax intermedius</name>
    <dbReference type="NCBI Taxonomy" id="433924"/>
    <lineage>
        <taxon>Bacteria</taxon>
        <taxon>Pseudomonadati</taxon>
        <taxon>Pseudomonadota</taxon>
        <taxon>Betaproteobacteria</taxon>
        <taxon>Burkholderiales</taxon>
        <taxon>Comamonadaceae</taxon>
        <taxon>Pseudacidovorax</taxon>
    </lineage>
</organism>
<proteinExistence type="predicted"/>
<dbReference type="InterPro" id="IPR000182">
    <property type="entry name" value="GNAT_dom"/>
</dbReference>
<dbReference type="Pfam" id="PF00583">
    <property type="entry name" value="Acetyltransf_1"/>
    <property type="match status" value="1"/>
</dbReference>
<dbReference type="SUPFAM" id="SSF55729">
    <property type="entry name" value="Acyl-CoA N-acyltransferases (Nat)"/>
    <property type="match status" value="1"/>
</dbReference>
<gene>
    <name evidence="2" type="ORF">DFR41_103202</name>
</gene>
<dbReference type="RefSeq" id="WP_114802647.1">
    <property type="nucleotide sequence ID" value="NZ_QQAV01000003.1"/>
</dbReference>
<evidence type="ECO:0000259" key="1">
    <source>
        <dbReference type="PROSITE" id="PS51186"/>
    </source>
</evidence>
<dbReference type="GO" id="GO:0016747">
    <property type="term" value="F:acyltransferase activity, transferring groups other than amino-acyl groups"/>
    <property type="evidence" value="ECO:0007669"/>
    <property type="project" value="InterPro"/>
</dbReference>
<feature type="domain" description="N-acetyltransferase" evidence="1">
    <location>
        <begin position="1"/>
        <end position="158"/>
    </location>
</feature>
<name>A0A370FME1_9BURK</name>
<comment type="caution">
    <text evidence="2">The sequence shown here is derived from an EMBL/GenBank/DDBJ whole genome shotgun (WGS) entry which is preliminary data.</text>
</comment>
<accession>A0A370FME1</accession>
<keyword evidence="2" id="KW-0808">Transferase</keyword>
<keyword evidence="3" id="KW-1185">Reference proteome</keyword>